<dbReference type="GO" id="GO:0006508">
    <property type="term" value="P:proteolysis"/>
    <property type="evidence" value="ECO:0007669"/>
    <property type="project" value="UniProtKB-KW"/>
</dbReference>
<reference evidence="18 19" key="1">
    <citation type="submission" date="2016-11" db="EMBL/GenBank/DDBJ databases">
        <authorList>
            <person name="Jaros S."/>
            <person name="Januszkiewicz K."/>
            <person name="Wedrychowicz H."/>
        </authorList>
    </citation>
    <scope>NUCLEOTIDE SEQUENCE [LARGE SCALE GENOMIC DNA]</scope>
    <source>
        <strain evidence="18 19">CGMCC 1.10190</strain>
    </source>
</reference>
<dbReference type="STRING" id="658167.SAMN04488135_103237"/>
<dbReference type="Pfam" id="PF07943">
    <property type="entry name" value="PBP5_C"/>
    <property type="match status" value="1"/>
</dbReference>
<evidence type="ECO:0000256" key="1">
    <source>
        <dbReference type="ARBA" id="ARBA00003217"/>
    </source>
</evidence>
<dbReference type="Gene3D" id="2.60.410.10">
    <property type="entry name" value="D-Ala-D-Ala carboxypeptidase, C-terminal domain"/>
    <property type="match status" value="1"/>
</dbReference>
<dbReference type="EC" id="3.4.16.4" evidence="4"/>
<evidence type="ECO:0000256" key="4">
    <source>
        <dbReference type="ARBA" id="ARBA00012448"/>
    </source>
</evidence>
<dbReference type="SUPFAM" id="SSF56601">
    <property type="entry name" value="beta-lactamase/transpeptidase-like"/>
    <property type="match status" value="1"/>
</dbReference>
<comment type="similarity">
    <text evidence="3 15">Belongs to the peptidase S11 family.</text>
</comment>
<keyword evidence="11" id="KW-0961">Cell wall biogenesis/degradation</keyword>
<evidence type="ECO:0000256" key="10">
    <source>
        <dbReference type="ARBA" id="ARBA00022984"/>
    </source>
</evidence>
<keyword evidence="5" id="KW-0121">Carboxypeptidase</keyword>
<evidence type="ECO:0000256" key="11">
    <source>
        <dbReference type="ARBA" id="ARBA00023316"/>
    </source>
</evidence>
<dbReference type="InterPro" id="IPR018044">
    <property type="entry name" value="Peptidase_S11"/>
</dbReference>
<dbReference type="GO" id="GO:0008360">
    <property type="term" value="P:regulation of cell shape"/>
    <property type="evidence" value="ECO:0007669"/>
    <property type="project" value="UniProtKB-KW"/>
</dbReference>
<dbReference type="GO" id="GO:0009252">
    <property type="term" value="P:peptidoglycan biosynthetic process"/>
    <property type="evidence" value="ECO:0007669"/>
    <property type="project" value="UniProtKB-UniPathway"/>
</dbReference>
<evidence type="ECO:0000256" key="8">
    <source>
        <dbReference type="ARBA" id="ARBA00022801"/>
    </source>
</evidence>
<evidence type="ECO:0000256" key="6">
    <source>
        <dbReference type="ARBA" id="ARBA00022670"/>
    </source>
</evidence>
<keyword evidence="19" id="KW-1185">Reference proteome</keyword>
<comment type="catalytic activity">
    <reaction evidence="12">
        <text>Preferential cleavage: (Ac)2-L-Lys-D-Ala-|-D-Ala. Also transpeptidation of peptidyl-alanyl moieties that are N-acyl substituents of D-alanine.</text>
        <dbReference type="EC" id="3.4.16.4"/>
    </reaction>
</comment>
<evidence type="ECO:0000256" key="3">
    <source>
        <dbReference type="ARBA" id="ARBA00007164"/>
    </source>
</evidence>
<dbReference type="GO" id="GO:0071555">
    <property type="term" value="P:cell wall organization"/>
    <property type="evidence" value="ECO:0007669"/>
    <property type="project" value="UniProtKB-KW"/>
</dbReference>
<dbReference type="SMART" id="SM00936">
    <property type="entry name" value="PBP5_C"/>
    <property type="match status" value="1"/>
</dbReference>
<evidence type="ECO:0000256" key="12">
    <source>
        <dbReference type="ARBA" id="ARBA00034000"/>
    </source>
</evidence>
<dbReference type="Proteomes" id="UP000184226">
    <property type="component" value="Unassembled WGS sequence"/>
</dbReference>
<evidence type="ECO:0000256" key="2">
    <source>
        <dbReference type="ARBA" id="ARBA00004752"/>
    </source>
</evidence>
<feature type="active site" description="Acyl-ester intermediate" evidence="13">
    <location>
        <position position="97"/>
    </location>
</feature>
<evidence type="ECO:0000256" key="14">
    <source>
        <dbReference type="PIRSR" id="PIRSR618044-2"/>
    </source>
</evidence>
<dbReference type="PRINTS" id="PR00725">
    <property type="entry name" value="DADACBPTASE1"/>
</dbReference>
<keyword evidence="10" id="KW-0573">Peptidoglycan synthesis</keyword>
<dbReference type="InterPro" id="IPR001967">
    <property type="entry name" value="Peptidase_S11_N"/>
</dbReference>
<feature type="chain" id="PRO_5012590146" description="serine-type D-Ala-D-Ala carboxypeptidase" evidence="16">
    <location>
        <begin position="34"/>
        <end position="415"/>
    </location>
</feature>
<keyword evidence="7 16" id="KW-0732">Signal</keyword>
<dbReference type="SUPFAM" id="SSF69189">
    <property type="entry name" value="Penicillin-binding protein associated domain"/>
    <property type="match status" value="1"/>
</dbReference>
<evidence type="ECO:0000313" key="18">
    <source>
        <dbReference type="EMBL" id="SHH44235.1"/>
    </source>
</evidence>
<keyword evidence="9" id="KW-0133">Cell shape</keyword>
<evidence type="ECO:0000256" key="7">
    <source>
        <dbReference type="ARBA" id="ARBA00022729"/>
    </source>
</evidence>
<dbReference type="InterPro" id="IPR012907">
    <property type="entry name" value="Peptidase_S11_C"/>
</dbReference>
<feature type="active site" evidence="13">
    <location>
        <position position="157"/>
    </location>
</feature>
<dbReference type="InterPro" id="IPR012338">
    <property type="entry name" value="Beta-lactam/transpept-like"/>
</dbReference>
<evidence type="ECO:0000259" key="17">
    <source>
        <dbReference type="SMART" id="SM00936"/>
    </source>
</evidence>
<dbReference type="Pfam" id="PF00768">
    <property type="entry name" value="Peptidase_S11"/>
    <property type="match status" value="1"/>
</dbReference>
<evidence type="ECO:0000256" key="9">
    <source>
        <dbReference type="ARBA" id="ARBA00022960"/>
    </source>
</evidence>
<feature type="binding site" evidence="14">
    <location>
        <position position="259"/>
    </location>
    <ligand>
        <name>substrate</name>
    </ligand>
</feature>
<dbReference type="PANTHER" id="PTHR21581:SF6">
    <property type="entry name" value="TRAFFICKING PROTEIN PARTICLE COMPLEX SUBUNIT 12"/>
    <property type="match status" value="1"/>
</dbReference>
<accession>A0A1M5T0K3</accession>
<evidence type="ECO:0000256" key="16">
    <source>
        <dbReference type="SAM" id="SignalP"/>
    </source>
</evidence>
<keyword evidence="6" id="KW-0645">Protease</keyword>
<evidence type="ECO:0000256" key="13">
    <source>
        <dbReference type="PIRSR" id="PIRSR618044-1"/>
    </source>
</evidence>
<feature type="domain" description="Peptidase S11 D-Ala-D-Ala carboxypeptidase A C-terminal" evidence="17">
    <location>
        <begin position="309"/>
        <end position="399"/>
    </location>
</feature>
<comment type="function">
    <text evidence="1">Removes C-terminal D-alanyl residues from sugar-peptide cell wall precursors.</text>
</comment>
<dbReference type="UniPathway" id="UPA00219"/>
<protein>
    <recommendedName>
        <fullName evidence="4">serine-type D-Ala-D-Ala carboxypeptidase</fullName>
        <ecNumber evidence="4">3.4.16.4</ecNumber>
    </recommendedName>
</protein>
<keyword evidence="8" id="KW-0378">Hydrolase</keyword>
<dbReference type="EMBL" id="FQXE01000003">
    <property type="protein sequence ID" value="SHH44235.1"/>
    <property type="molecule type" value="Genomic_DNA"/>
</dbReference>
<evidence type="ECO:0000256" key="5">
    <source>
        <dbReference type="ARBA" id="ARBA00022645"/>
    </source>
</evidence>
<dbReference type="Gene3D" id="3.40.710.10">
    <property type="entry name" value="DD-peptidase/beta-lactamase superfamily"/>
    <property type="match status" value="1"/>
</dbReference>
<feature type="signal peptide" evidence="16">
    <location>
        <begin position="1"/>
        <end position="33"/>
    </location>
</feature>
<evidence type="ECO:0000256" key="15">
    <source>
        <dbReference type="RuleBase" id="RU004016"/>
    </source>
</evidence>
<proteinExistence type="inferred from homology"/>
<feature type="active site" description="Proton acceptor" evidence="13">
    <location>
        <position position="100"/>
    </location>
</feature>
<organism evidence="18 19">
    <name type="scientific">Pollutimonas bauzanensis</name>
    <dbReference type="NCBI Taxonomy" id="658167"/>
    <lineage>
        <taxon>Bacteria</taxon>
        <taxon>Pseudomonadati</taxon>
        <taxon>Pseudomonadota</taxon>
        <taxon>Betaproteobacteria</taxon>
        <taxon>Burkholderiales</taxon>
        <taxon>Alcaligenaceae</taxon>
        <taxon>Pollutimonas</taxon>
    </lineage>
</organism>
<dbReference type="GO" id="GO:0009002">
    <property type="term" value="F:serine-type D-Ala-D-Ala carboxypeptidase activity"/>
    <property type="evidence" value="ECO:0007669"/>
    <property type="project" value="UniProtKB-EC"/>
</dbReference>
<name>A0A1M5T0K3_9BURK</name>
<dbReference type="InterPro" id="IPR037167">
    <property type="entry name" value="Peptidase_S11_C_sf"/>
</dbReference>
<dbReference type="AlphaFoldDB" id="A0A1M5T0K3"/>
<dbReference type="InterPro" id="IPR015956">
    <property type="entry name" value="Peniciliin-bd_prot_C_sf"/>
</dbReference>
<dbReference type="PANTHER" id="PTHR21581">
    <property type="entry name" value="D-ALANYL-D-ALANINE CARBOXYPEPTIDASE"/>
    <property type="match status" value="1"/>
</dbReference>
<sequence>MIPKKPSFQSPRFPRFLAGLAFLVSPVFAFAQAAPPAPAASAPAAVASPASDNTATVGELATVPAPNLTARAWLTLDVNSGQIIAAQNPDEKIEPASLTKLMSAYLVFEAIDNKRLALDQMVNISEKAWKTEGSRMFVKPNTQVSVDELLQGLVVQSGNDATVALAEAVAGSESAFAALMNEEAAKEGLRDTHFVNSTGLPDPTHLTTVRDLAVMARNLVSKHPHYMHYYSQKEFTYNKIKQHNRNRLLWSDPTIDGLKTGHTQSAGYCLVATALRDGRRVVSVIVGASSDSARTENSLKLLNWSFQNFDTIKLFDNTQPAVNARVWEGQAETVGLGGLEPIWITVPRGKGPQVKPVAQYTQPLIAPLKKGAKVGQVSLSLDGKVLRQEPLYVLSDVQEAGFFGRVYDKIRLLFE</sequence>
<evidence type="ECO:0000313" key="19">
    <source>
        <dbReference type="Proteomes" id="UP000184226"/>
    </source>
</evidence>
<comment type="pathway">
    <text evidence="2">Cell wall biogenesis; peptidoglycan biosynthesis.</text>
</comment>
<gene>
    <name evidence="18" type="ORF">SAMN04488135_103237</name>
</gene>